<accession>A0A919X4Q1</accession>
<keyword evidence="10" id="KW-1185">Reference proteome</keyword>
<dbReference type="AlphaFoldDB" id="A0A919X4Q1"/>
<evidence type="ECO:0000256" key="5">
    <source>
        <dbReference type="ARBA" id="ARBA00022692"/>
    </source>
</evidence>
<gene>
    <name evidence="9" type="ORF">J43TS3_00820</name>
</gene>
<evidence type="ECO:0000256" key="8">
    <source>
        <dbReference type="SAM" id="Phobius"/>
    </source>
</evidence>
<keyword evidence="3" id="KW-0813">Transport</keyword>
<dbReference type="GO" id="GO:0008324">
    <property type="term" value="F:monoatomic cation transmembrane transporter activity"/>
    <property type="evidence" value="ECO:0007669"/>
    <property type="project" value="InterPro"/>
</dbReference>
<sequence length="161" mass="18732">MPFQILVNLFIAFLWMFFQDEWNFLAFLSGYIIGIIILFFMRRFYQKPFYLFFVWAALKLFYVFGRELLSSAVVVIKQILRPKINVTPGIFRIDTDLEGDVEITLLSLLICLTPGSVVMEVTPDGKSLYVHAMDIPESKISVLKSQVVFERAIKDVTRKYV</sequence>
<proteinExistence type="inferred from homology"/>
<keyword evidence="4" id="KW-1003">Cell membrane</keyword>
<dbReference type="GO" id="GO:0015297">
    <property type="term" value="F:antiporter activity"/>
    <property type="evidence" value="ECO:0007669"/>
    <property type="project" value="UniProtKB-KW"/>
</dbReference>
<dbReference type="Proteomes" id="UP000676917">
    <property type="component" value="Unassembled WGS sequence"/>
</dbReference>
<evidence type="ECO:0000256" key="1">
    <source>
        <dbReference type="ARBA" id="ARBA00004651"/>
    </source>
</evidence>
<evidence type="ECO:0000256" key="4">
    <source>
        <dbReference type="ARBA" id="ARBA00022475"/>
    </source>
</evidence>
<comment type="caution">
    <text evidence="9">The sequence shown here is derived from an EMBL/GenBank/DDBJ whole genome shotgun (WGS) entry which is preliminary data.</text>
</comment>
<dbReference type="Pfam" id="PF01899">
    <property type="entry name" value="MNHE"/>
    <property type="match status" value="1"/>
</dbReference>
<dbReference type="GO" id="GO:0005886">
    <property type="term" value="C:plasma membrane"/>
    <property type="evidence" value="ECO:0007669"/>
    <property type="project" value="UniProtKB-SubCell"/>
</dbReference>
<feature type="transmembrane region" description="Helical" evidence="8">
    <location>
        <begin position="22"/>
        <end position="41"/>
    </location>
</feature>
<dbReference type="PANTHER" id="PTHR34584">
    <property type="entry name" value="NA(+)/H(+) ANTIPORTER SUBUNIT E1"/>
    <property type="match status" value="1"/>
</dbReference>
<keyword evidence="7 8" id="KW-0472">Membrane</keyword>
<reference evidence="9" key="1">
    <citation type="submission" date="2021-03" db="EMBL/GenBank/DDBJ databases">
        <title>Antimicrobial resistance genes in bacteria isolated from Japanese honey, and their potential for conferring macrolide and lincosamide resistance in the American foulbrood pathogen Paenibacillus larvae.</title>
        <authorList>
            <person name="Okamoto M."/>
            <person name="Kumagai M."/>
            <person name="Kanamori H."/>
            <person name="Takamatsu D."/>
        </authorList>
    </citation>
    <scope>NUCLEOTIDE SEQUENCE</scope>
    <source>
        <strain evidence="9">J43TS3</strain>
    </source>
</reference>
<keyword evidence="6 8" id="KW-1133">Transmembrane helix</keyword>
<organism evidence="9 10">
    <name type="scientific">Ornithinibacillus bavariensis</name>
    <dbReference type="NCBI Taxonomy" id="545502"/>
    <lineage>
        <taxon>Bacteria</taxon>
        <taxon>Bacillati</taxon>
        <taxon>Bacillota</taxon>
        <taxon>Bacilli</taxon>
        <taxon>Bacillales</taxon>
        <taxon>Bacillaceae</taxon>
        <taxon>Ornithinibacillus</taxon>
    </lineage>
</organism>
<keyword evidence="5 8" id="KW-0812">Transmembrane</keyword>
<dbReference type="PANTHER" id="PTHR34584:SF1">
    <property type="entry name" value="NA(+)_H(+) ANTIPORTER SUBUNIT E1"/>
    <property type="match status" value="1"/>
</dbReference>
<evidence type="ECO:0000313" key="9">
    <source>
        <dbReference type="EMBL" id="GIO25471.1"/>
    </source>
</evidence>
<evidence type="ECO:0000256" key="7">
    <source>
        <dbReference type="ARBA" id="ARBA00023136"/>
    </source>
</evidence>
<keyword evidence="3" id="KW-0050">Antiport</keyword>
<evidence type="ECO:0000313" key="10">
    <source>
        <dbReference type="Proteomes" id="UP000676917"/>
    </source>
</evidence>
<evidence type="ECO:0000256" key="2">
    <source>
        <dbReference type="ARBA" id="ARBA00006228"/>
    </source>
</evidence>
<evidence type="ECO:0000256" key="6">
    <source>
        <dbReference type="ARBA" id="ARBA00022989"/>
    </source>
</evidence>
<dbReference type="EMBL" id="BORP01000001">
    <property type="protein sequence ID" value="GIO25471.1"/>
    <property type="molecule type" value="Genomic_DNA"/>
</dbReference>
<dbReference type="PIRSF" id="PIRSF019239">
    <property type="entry name" value="MrpE"/>
    <property type="match status" value="1"/>
</dbReference>
<dbReference type="NCBIfam" id="NF006517">
    <property type="entry name" value="PRK08965.1-1"/>
    <property type="match status" value="1"/>
</dbReference>
<comment type="subcellular location">
    <subcellularLocation>
        <location evidence="1">Cell membrane</location>
        <topology evidence="1">Multi-pass membrane protein</topology>
    </subcellularLocation>
</comment>
<feature type="transmembrane region" description="Helical" evidence="8">
    <location>
        <begin position="48"/>
        <end position="65"/>
    </location>
</feature>
<evidence type="ECO:0000256" key="3">
    <source>
        <dbReference type="ARBA" id="ARBA00022449"/>
    </source>
</evidence>
<comment type="similarity">
    <text evidence="2">Belongs to the CPA3 antiporters (TC 2.A.63) subunit E family.</text>
</comment>
<dbReference type="RefSeq" id="WP_212919022.1">
    <property type="nucleotide sequence ID" value="NZ_BORP01000001.1"/>
</dbReference>
<protein>
    <submittedName>
        <fullName evidence="9">Na+/H+ antiporter subunit E</fullName>
    </submittedName>
</protein>
<dbReference type="InterPro" id="IPR002758">
    <property type="entry name" value="Cation_antiport_E"/>
</dbReference>
<name>A0A919X4Q1_9BACI</name>